<evidence type="ECO:0000256" key="5">
    <source>
        <dbReference type="SAM" id="MobiDB-lite"/>
    </source>
</evidence>
<dbReference type="InterPro" id="IPR050185">
    <property type="entry name" value="Ub_carboxyl-term_hydrolase"/>
</dbReference>
<sequence length="1175" mass="132250">MVEFAVSDNRADGLAITEAFRQASDDDVRNAMNAMSNPTDVDSLKFYIIPSSWFVKAWRLFGARSEDDVDENWRESIGSIQNIELLNIEHEVTSDEEDPAEDQQKKMFEKLHLRMAKNLQEGKIMSELEHTKDYFFLGASAWLLVKEKFGFDGLELERPCVTNAANGSLEIQLKLEESNGTTPKLITIPPSGRFAYEKVMSSKVSNTVAIISEGTNGNASRMPNVTTSNPGAIIPFNSTSKSKNGKSANEPEDSNDQDMETDSQPMAGRKRHASGLGNIGNTCFMNSTLQCLAHTEPLLHYFLSGEYQADLNKDNPLGTGGELASEFANLVREMWGIPIRRHGVVTSSSLSAVYPRQFKQCVGRHAEQFMGYDQHDSQEFATYLLDALHEDTNRVTKKPYIEKPEKVKDESDDDAANKAWELHLKREDSRVLENFMGQVKSRLECCTANCDRVSTTFDPFMYLSVPIPGETDRQLKITFVPLEPNEKPRNFELTVPKTAAMGKVFSMLNDELIALGVRSDPIPLHDFVAVDVWSHEIFSWYQLDSDLDRIRETDTTFIFELDPQNEISIESKKRSDAPDDVEKSLSKVSDRSRVNLDVETLTSLNKNDHWQSEIEKYVKVSHTVYILFNEKRGTVEDRLHFYNKLKIFLEQCQKEVEDHEESSAKTDAVKDDDEMKDEGGNDGDGDGKTAADAGEIQGLIDRTDASPTFTNVKTQRDVEILGFCANKIRQLILKLITDKKNLYSDGITIQISMRKHKTAYSSSTKLATPIALRIPSTMTVYGLRKELAKRLSRSLQSDLKDRANNSAGSADTLEDKSRPMNGDHVFGSPELSIMRQVPLSFDRKDGTSYGGTRTTYNSKQLGMLEKTHDGEGTMADPNDDAEMAYVADILGPLGNVTLEWPGDLCDRCFDEVEYENVEESTTEEDGKKEEKAVTNVLDCIEKYCQMEQLEETEMWYCNQCQQHVRAWKQFHLYRAPPILIIHLKRFHYSARTHRRDKITSFIDFPLRGLDLTKLVSSYTEEGKPIYDCYGVSNHYGGLGGGHYTAHILDEDGSWNYYDDTRMTKAEEKEVLSEAAYVLYYRRQDVPFERNVAFPTPEAIPPLPPAPAAIEGEPTNAMGNDESDLSSNVSTFGVVADDEDDMAVDGDSKADSSPVESMDAEIDIAGFTNEDFPPLQ</sequence>
<reference evidence="8" key="1">
    <citation type="submission" date="2023-08" db="EMBL/GenBank/DDBJ databases">
        <authorList>
            <person name="Audoor S."/>
            <person name="Bilcke G."/>
        </authorList>
    </citation>
    <scope>NUCLEOTIDE SEQUENCE</scope>
</reference>
<dbReference type="EMBL" id="CAKOGP040002313">
    <property type="protein sequence ID" value="CAJ1966950.1"/>
    <property type="molecule type" value="Genomic_DNA"/>
</dbReference>
<dbReference type="InterPro" id="IPR001394">
    <property type="entry name" value="Peptidase_C19_UCH"/>
</dbReference>
<dbReference type="PROSITE" id="PS50235">
    <property type="entry name" value="USP_3"/>
    <property type="match status" value="1"/>
</dbReference>
<feature type="domain" description="DUSP" evidence="7">
    <location>
        <begin position="19"/>
        <end position="161"/>
    </location>
</feature>
<organism evidence="8 9">
    <name type="scientific">Cylindrotheca closterium</name>
    <dbReference type="NCBI Taxonomy" id="2856"/>
    <lineage>
        <taxon>Eukaryota</taxon>
        <taxon>Sar</taxon>
        <taxon>Stramenopiles</taxon>
        <taxon>Ochrophyta</taxon>
        <taxon>Bacillariophyta</taxon>
        <taxon>Bacillariophyceae</taxon>
        <taxon>Bacillariophycidae</taxon>
        <taxon>Bacillariales</taxon>
        <taxon>Bacillariaceae</taxon>
        <taxon>Cylindrotheca</taxon>
    </lineage>
</organism>
<comment type="caution">
    <text evidence="8">The sequence shown here is derived from an EMBL/GenBank/DDBJ whole genome shotgun (WGS) entry which is preliminary data.</text>
</comment>
<dbReference type="Proteomes" id="UP001295423">
    <property type="component" value="Unassembled WGS sequence"/>
</dbReference>
<evidence type="ECO:0000256" key="1">
    <source>
        <dbReference type="ARBA" id="ARBA00022670"/>
    </source>
</evidence>
<feature type="region of interest" description="Disordered" evidence="5">
    <location>
        <begin position="1136"/>
        <end position="1159"/>
    </location>
</feature>
<evidence type="ECO:0000256" key="4">
    <source>
        <dbReference type="ARBA" id="ARBA00022807"/>
    </source>
</evidence>
<feature type="region of interest" description="Disordered" evidence="5">
    <location>
        <begin position="216"/>
        <end position="273"/>
    </location>
</feature>
<keyword evidence="2" id="KW-0833">Ubl conjugation pathway</keyword>
<keyword evidence="4" id="KW-0788">Thiol protease</keyword>
<dbReference type="PANTHER" id="PTHR21646">
    <property type="entry name" value="UBIQUITIN CARBOXYL-TERMINAL HYDROLASE"/>
    <property type="match status" value="1"/>
</dbReference>
<gene>
    <name evidence="8" type="ORF">CYCCA115_LOCUS22536</name>
</gene>
<dbReference type="InterPro" id="IPR038765">
    <property type="entry name" value="Papain-like_cys_pep_sf"/>
</dbReference>
<dbReference type="Gene3D" id="3.30.2230.10">
    <property type="entry name" value="DUSP-like"/>
    <property type="match status" value="1"/>
</dbReference>
<dbReference type="GO" id="GO:0006508">
    <property type="term" value="P:proteolysis"/>
    <property type="evidence" value="ECO:0007669"/>
    <property type="project" value="UniProtKB-KW"/>
</dbReference>
<evidence type="ECO:0000256" key="2">
    <source>
        <dbReference type="ARBA" id="ARBA00022786"/>
    </source>
</evidence>
<dbReference type="AlphaFoldDB" id="A0AAD2GCD1"/>
<dbReference type="Gene3D" id="3.90.70.10">
    <property type="entry name" value="Cysteine proteinases"/>
    <property type="match status" value="2"/>
</dbReference>
<evidence type="ECO:0000313" key="9">
    <source>
        <dbReference type="Proteomes" id="UP001295423"/>
    </source>
</evidence>
<feature type="region of interest" description="Disordered" evidence="5">
    <location>
        <begin position="798"/>
        <end position="821"/>
    </location>
</feature>
<dbReference type="GO" id="GO:0004843">
    <property type="term" value="F:cysteine-type deubiquitinase activity"/>
    <property type="evidence" value="ECO:0007669"/>
    <property type="project" value="InterPro"/>
</dbReference>
<feature type="compositionally biased region" description="Acidic residues" evidence="5">
    <location>
        <begin position="250"/>
        <end position="261"/>
    </location>
</feature>
<feature type="compositionally biased region" description="Acidic residues" evidence="5">
    <location>
        <begin position="670"/>
        <end position="684"/>
    </location>
</feature>
<feature type="compositionally biased region" description="Polar residues" evidence="5">
    <location>
        <begin position="216"/>
        <end position="247"/>
    </location>
</feature>
<name>A0AAD2GCD1_9STRA</name>
<evidence type="ECO:0000313" key="8">
    <source>
        <dbReference type="EMBL" id="CAJ1966950.1"/>
    </source>
</evidence>
<keyword evidence="9" id="KW-1185">Reference proteome</keyword>
<evidence type="ECO:0000256" key="3">
    <source>
        <dbReference type="ARBA" id="ARBA00022801"/>
    </source>
</evidence>
<dbReference type="GO" id="GO:0016579">
    <property type="term" value="P:protein deubiquitination"/>
    <property type="evidence" value="ECO:0007669"/>
    <property type="project" value="InterPro"/>
</dbReference>
<feature type="region of interest" description="Disordered" evidence="5">
    <location>
        <begin position="658"/>
        <end position="690"/>
    </location>
</feature>
<dbReference type="InterPro" id="IPR018200">
    <property type="entry name" value="USP_CS"/>
</dbReference>
<proteinExistence type="predicted"/>
<dbReference type="Pfam" id="PF00443">
    <property type="entry name" value="UCH"/>
    <property type="match status" value="1"/>
</dbReference>
<dbReference type="SUPFAM" id="SSF54001">
    <property type="entry name" value="Cysteine proteinases"/>
    <property type="match status" value="1"/>
</dbReference>
<dbReference type="PANTHER" id="PTHR21646:SF95">
    <property type="entry name" value="UBIQUITIN CARBOXYL-TERMINAL HYDROLASE 4-RELATED"/>
    <property type="match status" value="1"/>
</dbReference>
<dbReference type="PROSITE" id="PS51283">
    <property type="entry name" value="DUSP"/>
    <property type="match status" value="1"/>
</dbReference>
<evidence type="ECO:0000259" key="7">
    <source>
        <dbReference type="PROSITE" id="PS51283"/>
    </source>
</evidence>
<feature type="compositionally biased region" description="Basic and acidic residues" evidence="5">
    <location>
        <begin position="658"/>
        <end position="669"/>
    </location>
</feature>
<dbReference type="InterPro" id="IPR006615">
    <property type="entry name" value="Pept_C19_DUSP"/>
</dbReference>
<evidence type="ECO:0000259" key="6">
    <source>
        <dbReference type="PROSITE" id="PS50235"/>
    </source>
</evidence>
<protein>
    <recommendedName>
        <fullName evidence="10">Ubiquitinyl hydrolase 1</fullName>
    </recommendedName>
</protein>
<accession>A0AAD2GCD1</accession>
<dbReference type="InterPro" id="IPR028889">
    <property type="entry name" value="USP"/>
</dbReference>
<keyword evidence="3" id="KW-0378">Hydrolase</keyword>
<dbReference type="PROSITE" id="PS00972">
    <property type="entry name" value="USP_1"/>
    <property type="match status" value="1"/>
</dbReference>
<dbReference type="InterPro" id="IPR035927">
    <property type="entry name" value="DUSP-like_sf"/>
</dbReference>
<evidence type="ECO:0008006" key="10">
    <source>
        <dbReference type="Google" id="ProtNLM"/>
    </source>
</evidence>
<feature type="domain" description="USP" evidence="6">
    <location>
        <begin position="274"/>
        <end position="1083"/>
    </location>
</feature>
<keyword evidence="1" id="KW-0645">Protease</keyword>